<reference evidence="2 3" key="1">
    <citation type="journal article" date="2019" name="BMC Genomics">
        <title>New insights from Opisthorchis felineus genome: update on genomics of the epidemiologically important liver flukes.</title>
        <authorList>
            <person name="Ershov N.I."/>
            <person name="Mordvinov V.A."/>
            <person name="Prokhortchouk E.B."/>
            <person name="Pakharukova M.Y."/>
            <person name="Gunbin K.V."/>
            <person name="Ustyantsev K."/>
            <person name="Genaev M.A."/>
            <person name="Blinov A.G."/>
            <person name="Mazur A."/>
            <person name="Boulygina E."/>
            <person name="Tsygankova S."/>
            <person name="Khrameeva E."/>
            <person name="Chekanov N."/>
            <person name="Fan G."/>
            <person name="Xiao A."/>
            <person name="Zhang H."/>
            <person name="Xu X."/>
            <person name="Yang H."/>
            <person name="Solovyev V."/>
            <person name="Lee S.M."/>
            <person name="Liu X."/>
            <person name="Afonnikov D.A."/>
            <person name="Skryabin K.G."/>
        </authorList>
    </citation>
    <scope>NUCLEOTIDE SEQUENCE [LARGE SCALE GENOMIC DNA]</scope>
    <source>
        <strain evidence="2">AK-0245</strain>
        <tissue evidence="2">Whole organism</tissue>
    </source>
</reference>
<dbReference type="GO" id="GO:0005739">
    <property type="term" value="C:mitochondrion"/>
    <property type="evidence" value="ECO:0007669"/>
    <property type="project" value="TreeGrafter"/>
</dbReference>
<dbReference type="Proteomes" id="UP000308267">
    <property type="component" value="Unassembled WGS sequence"/>
</dbReference>
<organism evidence="2 3">
    <name type="scientific">Opisthorchis felineus</name>
    <dbReference type="NCBI Taxonomy" id="147828"/>
    <lineage>
        <taxon>Eukaryota</taxon>
        <taxon>Metazoa</taxon>
        <taxon>Spiralia</taxon>
        <taxon>Lophotrochozoa</taxon>
        <taxon>Platyhelminthes</taxon>
        <taxon>Trematoda</taxon>
        <taxon>Digenea</taxon>
        <taxon>Opisthorchiida</taxon>
        <taxon>Opisthorchiata</taxon>
        <taxon>Opisthorchiidae</taxon>
        <taxon>Opisthorchis</taxon>
    </lineage>
</organism>
<keyword evidence="3" id="KW-1185">Reference proteome</keyword>
<dbReference type="AlphaFoldDB" id="A0A4S2MIC6"/>
<accession>A0A4S2MIC6</accession>
<feature type="domain" description="Oxidoreductase-like" evidence="1">
    <location>
        <begin position="12"/>
        <end position="41"/>
    </location>
</feature>
<name>A0A4S2MIC6_OPIFE</name>
<dbReference type="Pfam" id="PF09791">
    <property type="entry name" value="Oxidored-like"/>
    <property type="match status" value="1"/>
</dbReference>
<proteinExistence type="predicted"/>
<comment type="caution">
    <text evidence="2">The sequence shown here is derived from an EMBL/GenBank/DDBJ whole genome shotgun (WGS) entry which is preliminary data.</text>
</comment>
<sequence length="103" mass="11714">MSSSSNSKSTRRPPTPPEEVYCCGTGCANCVWLDYADRYFAYFLECGTDMRNAAKKAELVTVVTNIREQISKISDVNMRSYLMMELEMRCRNMQLNGMNSQSS</sequence>
<gene>
    <name evidence="2" type="ORF">CRM22_000696</name>
</gene>
<dbReference type="EMBL" id="SJOL01001390">
    <property type="protein sequence ID" value="TGZ74889.1"/>
    <property type="molecule type" value="Genomic_DNA"/>
</dbReference>
<dbReference type="PANTHER" id="PTHR21193">
    <property type="entry name" value="OXIDOREDUCTASE-LIKE DOMAIN-CONTAINING PROTEIN 1"/>
    <property type="match status" value="1"/>
</dbReference>
<protein>
    <recommendedName>
        <fullName evidence="1">Oxidoreductase-like domain-containing protein</fullName>
    </recommendedName>
</protein>
<dbReference type="InterPro" id="IPR039251">
    <property type="entry name" value="OXLD1"/>
</dbReference>
<dbReference type="InterPro" id="IPR019180">
    <property type="entry name" value="Oxidoreductase-like_N"/>
</dbReference>
<dbReference type="PANTHER" id="PTHR21193:SF3">
    <property type="entry name" value="OXIDOREDUCTASE-LIKE DOMAIN-CONTAINING PROTEIN 1"/>
    <property type="match status" value="1"/>
</dbReference>
<evidence type="ECO:0000313" key="2">
    <source>
        <dbReference type="EMBL" id="TGZ74889.1"/>
    </source>
</evidence>
<evidence type="ECO:0000259" key="1">
    <source>
        <dbReference type="Pfam" id="PF09791"/>
    </source>
</evidence>
<evidence type="ECO:0000313" key="3">
    <source>
        <dbReference type="Proteomes" id="UP000308267"/>
    </source>
</evidence>
<dbReference type="OrthoDB" id="10064411at2759"/>